<evidence type="ECO:0000313" key="4">
    <source>
        <dbReference type="EMBL" id="PSF38806.1"/>
    </source>
</evidence>
<protein>
    <submittedName>
        <fullName evidence="4">Two-component system response regulator</fullName>
    </submittedName>
</protein>
<dbReference type="CDD" id="cd00077">
    <property type="entry name" value="HDc"/>
    <property type="match status" value="1"/>
</dbReference>
<sequence>MTPVVSVERAKVLIIDDNPFSRMTAKDLLSLDGYEVLEVDDYSEITSEVLEQKPDLILLDVRSGLETCQQLKSDEQTRLIPVILTTVTDDQEMRYRCHQVGGDDLLLKPLKRLELSNRVRSLIEQKKLYEGLYQIEQVLFTIAKAIENRFPESDNSCNRIAYLVQSFGEYLRLPFVDIQNLRYASYLHDIGTVSIPDEIMLKKGELTPDERAIIQKHVLIGEEICQSLPNRQGVLPIIRHHHEKWDGSGYPDHLKGDEIPWLAQVFQILDIYVALTSKRPYKESCSSDEALEIIQQETEKGWRNPVLVQWFIKFIRSQSDY</sequence>
<gene>
    <name evidence="4" type="ORF">C7H19_04500</name>
</gene>
<dbReference type="SMART" id="SM00448">
    <property type="entry name" value="REC"/>
    <property type="match status" value="1"/>
</dbReference>
<dbReference type="Pfam" id="PF13487">
    <property type="entry name" value="HD_5"/>
    <property type="match status" value="1"/>
</dbReference>
<dbReference type="InterPro" id="IPR037522">
    <property type="entry name" value="HD_GYP_dom"/>
</dbReference>
<evidence type="ECO:0000259" key="2">
    <source>
        <dbReference type="PROSITE" id="PS50110"/>
    </source>
</evidence>
<name>A0A2T1M259_9CHRO</name>
<dbReference type="RefSeq" id="WP_106455728.1">
    <property type="nucleotide sequence ID" value="NZ_PXOH01000003.1"/>
</dbReference>
<dbReference type="InterPro" id="IPR052020">
    <property type="entry name" value="Cyclic_di-GMP/3'3'-cGAMP_PDE"/>
</dbReference>
<dbReference type="SUPFAM" id="SSF109604">
    <property type="entry name" value="HD-domain/PDEase-like"/>
    <property type="match status" value="1"/>
</dbReference>
<dbReference type="Gene3D" id="1.10.3210.10">
    <property type="entry name" value="Hypothetical protein af1432"/>
    <property type="match status" value="1"/>
</dbReference>
<accession>A0A2T1M259</accession>
<keyword evidence="1" id="KW-0597">Phosphoprotein</keyword>
<dbReference type="InterPro" id="IPR001789">
    <property type="entry name" value="Sig_transdc_resp-reg_receiver"/>
</dbReference>
<dbReference type="PANTHER" id="PTHR45228:SF1">
    <property type="entry name" value="CYCLIC DI-GMP PHOSPHODIESTERASE TM_0186"/>
    <property type="match status" value="1"/>
</dbReference>
<dbReference type="OrthoDB" id="9804747at2"/>
<evidence type="ECO:0000256" key="1">
    <source>
        <dbReference type="PROSITE-ProRule" id="PRU00169"/>
    </source>
</evidence>
<dbReference type="EMBL" id="PXOH01000003">
    <property type="protein sequence ID" value="PSF38806.1"/>
    <property type="molecule type" value="Genomic_DNA"/>
</dbReference>
<dbReference type="Pfam" id="PF00072">
    <property type="entry name" value="Response_reg"/>
    <property type="match status" value="1"/>
</dbReference>
<dbReference type="InterPro" id="IPR003607">
    <property type="entry name" value="HD/PDEase_dom"/>
</dbReference>
<comment type="caution">
    <text evidence="4">The sequence shown here is derived from an EMBL/GenBank/DDBJ whole genome shotgun (WGS) entry which is preliminary data.</text>
</comment>
<dbReference type="InterPro" id="IPR011006">
    <property type="entry name" value="CheY-like_superfamily"/>
</dbReference>
<reference evidence="4 5" key="2">
    <citation type="submission" date="2018-03" db="EMBL/GenBank/DDBJ databases">
        <authorList>
            <person name="Keele B.F."/>
        </authorList>
    </citation>
    <scope>NUCLEOTIDE SEQUENCE [LARGE SCALE GENOMIC DNA]</scope>
    <source>
        <strain evidence="4 5">CCALA 016</strain>
    </source>
</reference>
<feature type="domain" description="HD-GYP" evidence="3">
    <location>
        <begin position="131"/>
        <end position="321"/>
    </location>
</feature>
<dbReference type="GO" id="GO:0000160">
    <property type="term" value="P:phosphorelay signal transduction system"/>
    <property type="evidence" value="ECO:0007669"/>
    <property type="project" value="InterPro"/>
</dbReference>
<evidence type="ECO:0000313" key="5">
    <source>
        <dbReference type="Proteomes" id="UP000239001"/>
    </source>
</evidence>
<dbReference type="PROSITE" id="PS50110">
    <property type="entry name" value="RESPONSE_REGULATORY"/>
    <property type="match status" value="1"/>
</dbReference>
<reference evidence="4 5" key="1">
    <citation type="submission" date="2018-03" db="EMBL/GenBank/DDBJ databases">
        <title>The ancient ancestry and fast evolution of plastids.</title>
        <authorList>
            <person name="Moore K.R."/>
            <person name="Magnabosco C."/>
            <person name="Momper L."/>
            <person name="Gold D.A."/>
            <person name="Bosak T."/>
            <person name="Fournier G.P."/>
        </authorList>
    </citation>
    <scope>NUCLEOTIDE SEQUENCE [LARGE SCALE GENOMIC DNA]</scope>
    <source>
        <strain evidence="4 5">CCALA 016</strain>
    </source>
</reference>
<evidence type="ECO:0000259" key="3">
    <source>
        <dbReference type="PROSITE" id="PS51832"/>
    </source>
</evidence>
<feature type="domain" description="Response regulatory" evidence="2">
    <location>
        <begin position="11"/>
        <end position="123"/>
    </location>
</feature>
<organism evidence="4 5">
    <name type="scientific">Aphanothece hegewaldii CCALA 016</name>
    <dbReference type="NCBI Taxonomy" id="2107694"/>
    <lineage>
        <taxon>Bacteria</taxon>
        <taxon>Bacillati</taxon>
        <taxon>Cyanobacteriota</taxon>
        <taxon>Cyanophyceae</taxon>
        <taxon>Oscillatoriophycideae</taxon>
        <taxon>Chroococcales</taxon>
        <taxon>Aphanothecaceae</taxon>
        <taxon>Aphanothece</taxon>
    </lineage>
</organism>
<feature type="modified residue" description="4-aspartylphosphate" evidence="1">
    <location>
        <position position="60"/>
    </location>
</feature>
<proteinExistence type="predicted"/>
<dbReference type="Proteomes" id="UP000239001">
    <property type="component" value="Unassembled WGS sequence"/>
</dbReference>
<dbReference type="SUPFAM" id="SSF52172">
    <property type="entry name" value="CheY-like"/>
    <property type="match status" value="1"/>
</dbReference>
<dbReference type="PANTHER" id="PTHR45228">
    <property type="entry name" value="CYCLIC DI-GMP PHOSPHODIESTERASE TM_0186-RELATED"/>
    <property type="match status" value="1"/>
</dbReference>
<dbReference type="Gene3D" id="3.40.50.2300">
    <property type="match status" value="1"/>
</dbReference>
<dbReference type="PROSITE" id="PS51832">
    <property type="entry name" value="HD_GYP"/>
    <property type="match status" value="1"/>
</dbReference>
<keyword evidence="5" id="KW-1185">Reference proteome</keyword>
<dbReference type="AlphaFoldDB" id="A0A2T1M259"/>